<feature type="transmembrane region" description="Helical" evidence="5">
    <location>
        <begin position="84"/>
        <end position="101"/>
    </location>
</feature>
<feature type="transmembrane region" description="Helical" evidence="5">
    <location>
        <begin position="339"/>
        <end position="358"/>
    </location>
</feature>
<dbReference type="PANTHER" id="PTHR11360">
    <property type="entry name" value="MONOCARBOXYLATE TRANSPORTER"/>
    <property type="match status" value="1"/>
</dbReference>
<dbReference type="InterPro" id="IPR011701">
    <property type="entry name" value="MFS"/>
</dbReference>
<dbReference type="Pfam" id="PF07690">
    <property type="entry name" value="MFS_1"/>
    <property type="match status" value="1"/>
</dbReference>
<reference evidence="7" key="1">
    <citation type="submission" date="2020-02" db="EMBL/GenBank/DDBJ databases">
        <authorList>
            <person name="Meier V. D."/>
        </authorList>
    </citation>
    <scope>NUCLEOTIDE SEQUENCE</scope>
    <source>
        <strain evidence="7">AVDCRST_MAG01</strain>
    </source>
</reference>
<dbReference type="GO" id="GO:0022857">
    <property type="term" value="F:transmembrane transporter activity"/>
    <property type="evidence" value="ECO:0007669"/>
    <property type="project" value="InterPro"/>
</dbReference>
<comment type="subcellular location">
    <subcellularLocation>
        <location evidence="1">Cell membrane</location>
        <topology evidence="1">Multi-pass membrane protein</topology>
    </subcellularLocation>
</comment>
<dbReference type="PROSITE" id="PS50850">
    <property type="entry name" value="MFS"/>
    <property type="match status" value="1"/>
</dbReference>
<feature type="transmembrane region" description="Helical" evidence="5">
    <location>
        <begin position="53"/>
        <end position="72"/>
    </location>
</feature>
<dbReference type="InterPro" id="IPR020846">
    <property type="entry name" value="MFS_dom"/>
</dbReference>
<sequence>MTGRGDSFSARDSARAWVVVAAAFAALFVVFGVAFSFGAFFGPISAEFETGRAAASVVFSLTSFLFFSLGAISGPAADRFGPRPLLLFGAVAFGVGLAATAGAERLWVAYLTYGVGVGVGVGCVYVPIVAAVGGWFVRRRALAVGVAVSGIGLGTLVVSPLAARLIEAHGWRMVYFGFAAVGSAVLLASALVIAAPPSGSPGASRRTGAAIRTPAYRWLYLANLLLCLVLFVPFVHLPTFAEDAGVGPTAAAGLVGVVGASSIVGRLVLGGVADGSGPLRAYRISFLLISASFALWWIGDGLPTLAAFAAVLGVGYGGFVALSPVVLAEFFGVERLGGLLGVLLTANAVGSALGPPAVGLVVDATGGYDAAVVVLGLLGLAAYAALLPLGSRSEQPACKEG</sequence>
<evidence type="ECO:0000256" key="5">
    <source>
        <dbReference type="SAM" id="Phobius"/>
    </source>
</evidence>
<dbReference type="InterPro" id="IPR036259">
    <property type="entry name" value="MFS_trans_sf"/>
</dbReference>
<evidence type="ECO:0000256" key="3">
    <source>
        <dbReference type="ARBA" id="ARBA00022989"/>
    </source>
</evidence>
<feature type="transmembrane region" description="Helical" evidence="5">
    <location>
        <begin position="305"/>
        <end position="327"/>
    </location>
</feature>
<feature type="domain" description="Major facilitator superfamily (MFS) profile" evidence="6">
    <location>
        <begin position="18"/>
        <end position="394"/>
    </location>
</feature>
<protein>
    <recommendedName>
        <fullName evidence="6">Major facilitator superfamily (MFS) profile domain-containing protein</fullName>
    </recommendedName>
</protein>
<feature type="transmembrane region" description="Helical" evidence="5">
    <location>
        <begin position="174"/>
        <end position="197"/>
    </location>
</feature>
<feature type="transmembrane region" description="Helical" evidence="5">
    <location>
        <begin position="370"/>
        <end position="389"/>
    </location>
</feature>
<evidence type="ECO:0000313" key="7">
    <source>
        <dbReference type="EMBL" id="CAA9450434.1"/>
    </source>
</evidence>
<evidence type="ECO:0000256" key="2">
    <source>
        <dbReference type="ARBA" id="ARBA00022692"/>
    </source>
</evidence>
<dbReference type="EMBL" id="CADCUW010000583">
    <property type="protein sequence ID" value="CAA9450434.1"/>
    <property type="molecule type" value="Genomic_DNA"/>
</dbReference>
<feature type="transmembrane region" description="Helical" evidence="5">
    <location>
        <begin position="281"/>
        <end position="299"/>
    </location>
</feature>
<proteinExistence type="predicted"/>
<organism evidence="7">
    <name type="scientific">uncultured Rubrobacteraceae bacterium</name>
    <dbReference type="NCBI Taxonomy" id="349277"/>
    <lineage>
        <taxon>Bacteria</taxon>
        <taxon>Bacillati</taxon>
        <taxon>Actinomycetota</taxon>
        <taxon>Rubrobacteria</taxon>
        <taxon>Rubrobacterales</taxon>
        <taxon>Rubrobacteraceae</taxon>
        <taxon>environmental samples</taxon>
    </lineage>
</organism>
<keyword evidence="2 5" id="KW-0812">Transmembrane</keyword>
<dbReference type="GO" id="GO:0005886">
    <property type="term" value="C:plasma membrane"/>
    <property type="evidence" value="ECO:0007669"/>
    <property type="project" value="UniProtKB-SubCell"/>
</dbReference>
<dbReference type="InterPro" id="IPR050327">
    <property type="entry name" value="Proton-linked_MCT"/>
</dbReference>
<evidence type="ECO:0000256" key="4">
    <source>
        <dbReference type="ARBA" id="ARBA00023136"/>
    </source>
</evidence>
<feature type="transmembrane region" description="Helical" evidence="5">
    <location>
        <begin position="249"/>
        <end position="269"/>
    </location>
</feature>
<dbReference type="AlphaFoldDB" id="A0A6J4QNX3"/>
<evidence type="ECO:0000256" key="1">
    <source>
        <dbReference type="ARBA" id="ARBA00004651"/>
    </source>
</evidence>
<evidence type="ECO:0000259" key="6">
    <source>
        <dbReference type="PROSITE" id="PS50850"/>
    </source>
</evidence>
<dbReference type="PANTHER" id="PTHR11360:SF284">
    <property type="entry name" value="EG:103B4.3 PROTEIN-RELATED"/>
    <property type="match status" value="1"/>
</dbReference>
<feature type="transmembrane region" description="Helical" evidence="5">
    <location>
        <begin position="218"/>
        <end position="237"/>
    </location>
</feature>
<keyword evidence="4 5" id="KW-0472">Membrane</keyword>
<keyword evidence="3 5" id="KW-1133">Transmembrane helix</keyword>
<name>A0A6J4QNX3_9ACTN</name>
<accession>A0A6J4QNX3</accession>
<feature type="transmembrane region" description="Helical" evidence="5">
    <location>
        <begin position="141"/>
        <end position="162"/>
    </location>
</feature>
<feature type="transmembrane region" description="Helical" evidence="5">
    <location>
        <begin position="16"/>
        <end position="41"/>
    </location>
</feature>
<gene>
    <name evidence="7" type="ORF">AVDCRST_MAG01-01-4507</name>
</gene>
<feature type="transmembrane region" description="Helical" evidence="5">
    <location>
        <begin position="107"/>
        <end position="129"/>
    </location>
</feature>
<dbReference type="Gene3D" id="1.20.1250.20">
    <property type="entry name" value="MFS general substrate transporter like domains"/>
    <property type="match status" value="1"/>
</dbReference>
<dbReference type="SUPFAM" id="SSF103473">
    <property type="entry name" value="MFS general substrate transporter"/>
    <property type="match status" value="1"/>
</dbReference>